<dbReference type="InterPro" id="IPR003961">
    <property type="entry name" value="FN3_dom"/>
</dbReference>
<dbReference type="PROSITE" id="PS51257">
    <property type="entry name" value="PROKAR_LIPOPROTEIN"/>
    <property type="match status" value="1"/>
</dbReference>
<dbReference type="Proteomes" id="UP001164653">
    <property type="component" value="Chromosome"/>
</dbReference>
<proteinExistence type="predicted"/>
<protein>
    <recommendedName>
        <fullName evidence="1">Fibronectin type-III domain-containing protein</fullName>
    </recommendedName>
</protein>
<dbReference type="KEGG" id="dpf:ON006_23855"/>
<evidence type="ECO:0000259" key="1">
    <source>
        <dbReference type="PROSITE" id="PS50853"/>
    </source>
</evidence>
<evidence type="ECO:0000313" key="2">
    <source>
        <dbReference type="EMBL" id="WAC10766.1"/>
    </source>
</evidence>
<accession>A0A9E8NA41</accession>
<dbReference type="AlphaFoldDB" id="A0A9E8NA41"/>
<gene>
    <name evidence="2" type="ORF">ON006_23855</name>
</gene>
<name>A0A9E8NA41_9BACT</name>
<evidence type="ECO:0000313" key="3">
    <source>
        <dbReference type="Proteomes" id="UP001164653"/>
    </source>
</evidence>
<dbReference type="PROSITE" id="PS50853">
    <property type="entry name" value="FN3"/>
    <property type="match status" value="1"/>
</dbReference>
<reference evidence="2" key="1">
    <citation type="submission" date="2022-11" db="EMBL/GenBank/DDBJ databases">
        <title>Dyadobacter pollutisoli sp. nov., isolated from plastic dumped soil.</title>
        <authorList>
            <person name="Kim J.M."/>
            <person name="Kim K.R."/>
            <person name="Lee J.K."/>
            <person name="Hao L."/>
            <person name="Jeon C.O."/>
        </authorList>
    </citation>
    <scope>NUCLEOTIDE SEQUENCE</scope>
    <source>
        <strain evidence="2">U1</strain>
    </source>
</reference>
<dbReference type="EMBL" id="CP112998">
    <property type="protein sequence ID" value="WAC10766.1"/>
    <property type="molecule type" value="Genomic_DNA"/>
</dbReference>
<dbReference type="InterPro" id="IPR036116">
    <property type="entry name" value="FN3_sf"/>
</dbReference>
<dbReference type="RefSeq" id="WP_244822529.1">
    <property type="nucleotide sequence ID" value="NZ_CP112998.1"/>
</dbReference>
<sequence length="380" mass="41153">MQKLISIIILGLVFLLAACNLFAPVDPLGPQVSEVTILGVTNTSVRVSAQVADPDAKNSRQEKKSGKIQDFGFVYGILDPPTIENGYVEQGGQTITTSPFNWEDQITRLSSQEKYFIRVYAKNEGGGIIYGPVATFTTGNFVQPTLRTVSVSGIKQSSADVNYTISVANSNATVSNYGVCYSSTNQAPTVNDLKVQVAGAAKTGTYVASLPNLSSGITYYARAYASTNAGIAYANVLSFTAGQPAILKDTSIVLNYSNTYDLETGDLQSRNGMEDLYWYPYGQPAGIYPKNGAKFFVMPNGTDFKSLKYSDLLPLKYTTDFIDGSYTSKTNKLSNGTVVAYVTNVGHYGKMRVNSKGTDRTEMDLYSGNMEVSIVTYNND</sequence>
<dbReference type="SUPFAM" id="SSF49265">
    <property type="entry name" value="Fibronectin type III"/>
    <property type="match status" value="1"/>
</dbReference>
<organism evidence="2 3">
    <name type="scientific">Dyadobacter pollutisoli</name>
    <dbReference type="NCBI Taxonomy" id="2910158"/>
    <lineage>
        <taxon>Bacteria</taxon>
        <taxon>Pseudomonadati</taxon>
        <taxon>Bacteroidota</taxon>
        <taxon>Cytophagia</taxon>
        <taxon>Cytophagales</taxon>
        <taxon>Spirosomataceae</taxon>
        <taxon>Dyadobacter</taxon>
    </lineage>
</organism>
<feature type="domain" description="Fibronectin type-III" evidence="1">
    <location>
        <begin position="143"/>
        <end position="244"/>
    </location>
</feature>
<keyword evidence="3" id="KW-1185">Reference proteome</keyword>